<accession>A0A9Q1AV59</accession>
<proteinExistence type="predicted"/>
<evidence type="ECO:0000313" key="2">
    <source>
        <dbReference type="Proteomes" id="UP001142489"/>
    </source>
</evidence>
<evidence type="ECO:0000313" key="1">
    <source>
        <dbReference type="EMBL" id="KAJ7313288.1"/>
    </source>
</evidence>
<organism evidence="1 2">
    <name type="scientific">Phrynocephalus forsythii</name>
    <dbReference type="NCBI Taxonomy" id="171643"/>
    <lineage>
        <taxon>Eukaryota</taxon>
        <taxon>Metazoa</taxon>
        <taxon>Chordata</taxon>
        <taxon>Craniata</taxon>
        <taxon>Vertebrata</taxon>
        <taxon>Euteleostomi</taxon>
        <taxon>Lepidosauria</taxon>
        <taxon>Squamata</taxon>
        <taxon>Bifurcata</taxon>
        <taxon>Unidentata</taxon>
        <taxon>Episquamata</taxon>
        <taxon>Toxicofera</taxon>
        <taxon>Iguania</taxon>
        <taxon>Acrodonta</taxon>
        <taxon>Agamidae</taxon>
        <taxon>Agaminae</taxon>
        <taxon>Phrynocephalus</taxon>
    </lineage>
</organism>
<keyword evidence="2" id="KW-1185">Reference proteome</keyword>
<sequence>MGEDEQRSLGGDRGVAKSLGYRGLRALEELVLLMAVVDEAGLCTFAVGGSHAPHLPAESSLAAPGVVVLLPEGSSSQAFMGGTAVVPGGVGRREAEPSYELLVKRAARPPSRVLVPRYPGIEIHPPPDHQVS</sequence>
<dbReference type="Proteomes" id="UP001142489">
    <property type="component" value="Unassembled WGS sequence"/>
</dbReference>
<gene>
    <name evidence="1" type="ORF">JRQ81_004574</name>
</gene>
<protein>
    <submittedName>
        <fullName evidence="1">Uncharacterized protein</fullName>
    </submittedName>
</protein>
<reference evidence="1" key="1">
    <citation type="journal article" date="2023" name="DNA Res.">
        <title>Chromosome-level genome assembly of Phrynocephalus forsythii using third-generation DNA sequencing and Hi-C analysis.</title>
        <authorList>
            <person name="Qi Y."/>
            <person name="Zhao W."/>
            <person name="Zhao Y."/>
            <person name="Niu C."/>
            <person name="Cao S."/>
            <person name="Zhang Y."/>
        </authorList>
    </citation>
    <scope>NUCLEOTIDE SEQUENCE</scope>
    <source>
        <tissue evidence="1">Muscle</tissue>
    </source>
</reference>
<comment type="caution">
    <text evidence="1">The sequence shown here is derived from an EMBL/GenBank/DDBJ whole genome shotgun (WGS) entry which is preliminary data.</text>
</comment>
<name>A0A9Q1AV59_9SAUR</name>
<dbReference type="EMBL" id="JAPFRF010000012">
    <property type="protein sequence ID" value="KAJ7313288.1"/>
    <property type="molecule type" value="Genomic_DNA"/>
</dbReference>
<dbReference type="AlphaFoldDB" id="A0A9Q1AV59"/>